<keyword evidence="1" id="KW-0732">Signal</keyword>
<evidence type="ECO:0000313" key="2">
    <source>
        <dbReference type="EMBL" id="MEQ2380557.1"/>
    </source>
</evidence>
<name>A0ABV1BYZ8_9FIRM</name>
<sequence length="458" mass="52447">MKKILLIMMTVTTALVMTACSGKTNRQTSSEDYKYSSYVYDDNAPQYYMSDNAAASETGYYYIAGAPVNNNRNSYIYYYDMVKDMTIPLCSKMDCDHRTEECEAYMSKDACLGNKIWYHNQRLYMIERTTEKDILVSYDKTMRDKKEEKTLSINGLSVNKNDNSACLTNGKLYYEISGDNQIYLCAVPIDTDGQAYIVKQYASGYYYHEVISLYPIEDKLYVNWLSGISADEYRYYTEQIDVSTDKVVIQCNMNEKYPEIASTIIYTEWCRQSRFDSDGNIYFACVGDNKYIVRKLNISTGDIKDIYSQEMQHEKDYRYVSLKNYDGKYLYIYKNVNGEALAEKSIEEKLKKYDNNIYILDTDGNVKDTVTLNGTDDTAGGNIPGEFYGGDDRCLLIVFSKYDIKGLELSEEKTALRAELIEEARKNKKGSPVVSISAILDKSQIGSGAITLEQITPE</sequence>
<comment type="caution">
    <text evidence="2">The sequence shown here is derived from an EMBL/GenBank/DDBJ whole genome shotgun (WGS) entry which is preliminary data.</text>
</comment>
<reference evidence="2 3" key="1">
    <citation type="submission" date="2024-03" db="EMBL/GenBank/DDBJ databases">
        <title>Human intestinal bacterial collection.</title>
        <authorList>
            <person name="Pauvert C."/>
            <person name="Hitch T.C.A."/>
            <person name="Clavel T."/>
        </authorList>
    </citation>
    <scope>NUCLEOTIDE SEQUENCE [LARGE SCALE GENOMIC DNA]</scope>
    <source>
        <strain evidence="2 3">CLA-AA-H255</strain>
    </source>
</reference>
<feature type="chain" id="PRO_5045963953" description="DUF5050 domain-containing protein" evidence="1">
    <location>
        <begin position="20"/>
        <end position="458"/>
    </location>
</feature>
<proteinExistence type="predicted"/>
<dbReference type="RefSeq" id="WP_349153890.1">
    <property type="nucleotide sequence ID" value="NZ_DAWDIQ010000020.1"/>
</dbReference>
<accession>A0ABV1BYZ8</accession>
<dbReference type="InterPro" id="IPR011044">
    <property type="entry name" value="Quino_amine_DH_bsu"/>
</dbReference>
<evidence type="ECO:0000313" key="3">
    <source>
        <dbReference type="Proteomes" id="UP001442364"/>
    </source>
</evidence>
<evidence type="ECO:0000256" key="1">
    <source>
        <dbReference type="SAM" id="SignalP"/>
    </source>
</evidence>
<dbReference type="EMBL" id="JBBMER010000010">
    <property type="protein sequence ID" value="MEQ2380557.1"/>
    <property type="molecule type" value="Genomic_DNA"/>
</dbReference>
<gene>
    <name evidence="2" type="ORF">WMO14_11885</name>
</gene>
<dbReference type="SUPFAM" id="SSF50969">
    <property type="entry name" value="YVTN repeat-like/Quinoprotein amine dehydrogenase"/>
    <property type="match status" value="1"/>
</dbReference>
<feature type="signal peptide" evidence="1">
    <location>
        <begin position="1"/>
        <end position="19"/>
    </location>
</feature>
<evidence type="ECO:0008006" key="4">
    <source>
        <dbReference type="Google" id="ProtNLM"/>
    </source>
</evidence>
<keyword evidence="3" id="KW-1185">Reference proteome</keyword>
<dbReference type="PROSITE" id="PS51257">
    <property type="entry name" value="PROKAR_LIPOPROTEIN"/>
    <property type="match status" value="1"/>
</dbReference>
<organism evidence="2 3">
    <name type="scientific">[Lactobacillus] rogosae</name>
    <dbReference type="NCBI Taxonomy" id="706562"/>
    <lineage>
        <taxon>Bacteria</taxon>
        <taxon>Bacillati</taxon>
        <taxon>Bacillota</taxon>
        <taxon>Clostridia</taxon>
        <taxon>Lachnospirales</taxon>
        <taxon>Lachnospiraceae</taxon>
        <taxon>Lachnospira</taxon>
    </lineage>
</organism>
<protein>
    <recommendedName>
        <fullName evidence="4">DUF5050 domain-containing protein</fullName>
    </recommendedName>
</protein>
<dbReference type="Proteomes" id="UP001442364">
    <property type="component" value="Unassembled WGS sequence"/>
</dbReference>